<dbReference type="AlphaFoldDB" id="A0A9N9LKF9"/>
<dbReference type="OrthoDB" id="46529at2759"/>
<feature type="non-terminal residue" evidence="1">
    <location>
        <position position="144"/>
    </location>
</feature>
<organism evidence="1 2">
    <name type="scientific">Hymenoscyphus albidus</name>
    <dbReference type="NCBI Taxonomy" id="595503"/>
    <lineage>
        <taxon>Eukaryota</taxon>
        <taxon>Fungi</taxon>
        <taxon>Dikarya</taxon>
        <taxon>Ascomycota</taxon>
        <taxon>Pezizomycotina</taxon>
        <taxon>Leotiomycetes</taxon>
        <taxon>Helotiales</taxon>
        <taxon>Helotiaceae</taxon>
        <taxon>Hymenoscyphus</taxon>
    </lineage>
</organism>
<comment type="caution">
    <text evidence="1">The sequence shown here is derived from an EMBL/GenBank/DDBJ whole genome shotgun (WGS) entry which is preliminary data.</text>
</comment>
<evidence type="ECO:0000313" key="2">
    <source>
        <dbReference type="Proteomes" id="UP000701801"/>
    </source>
</evidence>
<dbReference type="Proteomes" id="UP000701801">
    <property type="component" value="Unassembled WGS sequence"/>
</dbReference>
<gene>
    <name evidence="1" type="ORF">HYALB_00007379</name>
</gene>
<dbReference type="EMBL" id="CAJVRM010000095">
    <property type="protein sequence ID" value="CAG8974216.1"/>
    <property type="molecule type" value="Genomic_DNA"/>
</dbReference>
<sequence>MTTGTGTCKLCSQELVIELFPEDFDEATSSSVGDAQAQSAPDDLMLAVLSGGSVPSSSPATSILSQSLSNKLSATFFHRPKLTTPRQCLLDESPLISSTGTCPSCNTPILTPTPSPQILTTYTNEGGHQPHLDIHPLITEETYL</sequence>
<keyword evidence="2" id="KW-1185">Reference proteome</keyword>
<evidence type="ECO:0000313" key="1">
    <source>
        <dbReference type="EMBL" id="CAG8974216.1"/>
    </source>
</evidence>
<proteinExistence type="predicted"/>
<name>A0A9N9LKF9_9HELO</name>
<protein>
    <submittedName>
        <fullName evidence="1">Uncharacterized protein</fullName>
    </submittedName>
</protein>
<reference evidence="1" key="1">
    <citation type="submission" date="2021-07" db="EMBL/GenBank/DDBJ databases">
        <authorList>
            <person name="Durling M."/>
        </authorList>
    </citation>
    <scope>NUCLEOTIDE SEQUENCE</scope>
</reference>
<accession>A0A9N9LKF9</accession>